<dbReference type="RefSeq" id="WP_131153705.1">
    <property type="nucleotide sequence ID" value="NZ_CP036402.1"/>
</dbReference>
<name>A0A411YC28_9ACTN</name>
<dbReference type="Proteomes" id="UP000291469">
    <property type="component" value="Chromosome"/>
</dbReference>
<evidence type="ECO:0008006" key="5">
    <source>
        <dbReference type="Google" id="ProtNLM"/>
    </source>
</evidence>
<protein>
    <recommendedName>
        <fullName evidence="5">CU044_5270 family protein</fullName>
    </recommendedName>
</protein>
<feature type="transmembrane region" description="Helical" evidence="2">
    <location>
        <begin position="64"/>
        <end position="86"/>
    </location>
</feature>
<proteinExistence type="predicted"/>
<sequence length="364" mass="40123">MIGLVGGRDEQAVREALGPVNPVPDEQVQGLHRHEDARRLRDEITRGHRVEATAVPAVRPRPRLLPAVVAAVVIVAAMVLPAVLVAPGSEAPDEFALAEAWPSAVAFAQDRRDPQELIGQLPAPVLGSDEPVRYEEREVAWLVQTDRGPEAARVVSQHREVWRNADGQEHIEERLAPPTFLTEDEREVWRERLTDPDAAGEFEGGTQERERTEEEVADHDLPPEPRVLLDELATAYEVHPGDHERLAGLLVSYLGGFTPAEVRNAAARAFAELEPTEALGTATDRYGREIVAIGIDREGAAWNSRHELHFHRATGELVGYEEVLLQPIEEYGLEPGDVIHGEWLLASGTSGSLGETPQRDRTID</sequence>
<feature type="region of interest" description="Disordered" evidence="1">
    <location>
        <begin position="193"/>
        <end position="220"/>
    </location>
</feature>
<gene>
    <name evidence="3" type="ORF">ER308_03485</name>
</gene>
<dbReference type="KEGG" id="erz:ER308_03485"/>
<evidence type="ECO:0000313" key="3">
    <source>
        <dbReference type="EMBL" id="QBI18707.1"/>
    </source>
</evidence>
<keyword evidence="2" id="KW-0812">Transmembrane</keyword>
<dbReference type="EMBL" id="CP036402">
    <property type="protein sequence ID" value="QBI18707.1"/>
    <property type="molecule type" value="Genomic_DNA"/>
</dbReference>
<keyword evidence="4" id="KW-1185">Reference proteome</keyword>
<dbReference type="OrthoDB" id="3461478at2"/>
<organism evidence="3 4">
    <name type="scientific">Egibacter rhizosphaerae</name>
    <dbReference type="NCBI Taxonomy" id="1670831"/>
    <lineage>
        <taxon>Bacteria</taxon>
        <taxon>Bacillati</taxon>
        <taxon>Actinomycetota</taxon>
        <taxon>Nitriliruptoria</taxon>
        <taxon>Egibacterales</taxon>
        <taxon>Egibacteraceae</taxon>
        <taxon>Egibacter</taxon>
    </lineage>
</organism>
<evidence type="ECO:0000256" key="1">
    <source>
        <dbReference type="SAM" id="MobiDB-lite"/>
    </source>
</evidence>
<evidence type="ECO:0000256" key="2">
    <source>
        <dbReference type="SAM" id="Phobius"/>
    </source>
</evidence>
<keyword evidence="2" id="KW-0472">Membrane</keyword>
<feature type="compositionally biased region" description="Basic and acidic residues" evidence="1">
    <location>
        <begin position="206"/>
        <end position="220"/>
    </location>
</feature>
<reference evidence="3 4" key="1">
    <citation type="submission" date="2019-01" db="EMBL/GenBank/DDBJ databases">
        <title>Egibacter rhizosphaerae EGI 80759T.</title>
        <authorList>
            <person name="Chen D.-D."/>
            <person name="Tian Y."/>
            <person name="Jiao J.-Y."/>
            <person name="Zhang X.-T."/>
            <person name="Zhang Y.-G."/>
            <person name="Zhang Y."/>
            <person name="Xiao M."/>
            <person name="Shu W.-S."/>
            <person name="Li W.-J."/>
        </authorList>
    </citation>
    <scope>NUCLEOTIDE SEQUENCE [LARGE SCALE GENOMIC DNA]</scope>
    <source>
        <strain evidence="3 4">EGI 80759</strain>
    </source>
</reference>
<dbReference type="AlphaFoldDB" id="A0A411YC28"/>
<evidence type="ECO:0000313" key="4">
    <source>
        <dbReference type="Proteomes" id="UP000291469"/>
    </source>
</evidence>
<accession>A0A411YC28</accession>
<keyword evidence="2" id="KW-1133">Transmembrane helix</keyword>